<dbReference type="RefSeq" id="WP_213431199.1">
    <property type="nucleotide sequence ID" value="NZ_AP031286.1"/>
</dbReference>
<evidence type="ECO:0000313" key="3">
    <source>
        <dbReference type="EMBL" id="CAH8249328.1"/>
    </source>
</evidence>
<evidence type="ECO:0000259" key="1">
    <source>
        <dbReference type="Pfam" id="PF18352"/>
    </source>
</evidence>
<evidence type="ECO:0000313" key="5">
    <source>
        <dbReference type="Proteomes" id="UP001154322"/>
    </source>
</evidence>
<comment type="caution">
    <text evidence="3">The sequence shown here is derived from an EMBL/GenBank/DDBJ whole genome shotgun (WGS) entry which is preliminary data.</text>
</comment>
<name>A0ABM9GDI7_9BACL</name>
<dbReference type="InterPro" id="IPR037026">
    <property type="entry name" value="Vgr_OB-fold_dom_sf"/>
</dbReference>
<sequence>MAQLDKSLNGWLENALRQLHTATIGRVAAYDKERRRATVQPLIMQKMMGNQPSPHALLTDVPVLCQRFEVDGVEKDYVPVLRQGDVVLLICVERAMDQSLNGAMAYPDSRRRHSLSDTVVVGVIT</sequence>
<dbReference type="EMBL" id="CALYLO010000013">
    <property type="protein sequence ID" value="CAH8248846.1"/>
    <property type="molecule type" value="Genomic_DNA"/>
</dbReference>
<dbReference type="Pfam" id="PF18352">
    <property type="entry name" value="Gp138_N"/>
    <property type="match status" value="1"/>
</dbReference>
<evidence type="ECO:0000313" key="4">
    <source>
        <dbReference type="EMBL" id="CAH8249853.1"/>
    </source>
</evidence>
<gene>
    <name evidence="2" type="ORF">WJ0W_006030</name>
    <name evidence="3" type="ORF">WJ0W_006514</name>
    <name evidence="4" type="ORF">WJ0W_007037</name>
</gene>
<dbReference type="EMBL" id="CALYLO010000015">
    <property type="protein sequence ID" value="CAH8249328.1"/>
    <property type="molecule type" value="Genomic_DNA"/>
</dbReference>
<protein>
    <recommendedName>
        <fullName evidence="1">Phage protein Gp138 N-terminal domain-containing protein</fullName>
    </recommendedName>
</protein>
<proteinExistence type="predicted"/>
<reference evidence="3" key="1">
    <citation type="submission" date="2022-06" db="EMBL/GenBank/DDBJ databases">
        <authorList>
            <person name="Dietemann V."/>
            <person name="Ory F."/>
            <person name="Dainat B."/>
            <person name="Oberhansli S."/>
        </authorList>
    </citation>
    <scope>NUCLEOTIDE SEQUENCE</scope>
    <source>
        <strain evidence="3">Ena-SAMPLE-TAB-26-04-2022-14:26:32:270-5432</strain>
    </source>
</reference>
<organism evidence="3 5">
    <name type="scientific">Paenibacillus melissococcoides</name>
    <dbReference type="NCBI Taxonomy" id="2912268"/>
    <lineage>
        <taxon>Bacteria</taxon>
        <taxon>Bacillati</taxon>
        <taxon>Bacillota</taxon>
        <taxon>Bacilli</taxon>
        <taxon>Bacillales</taxon>
        <taxon>Paenibacillaceae</taxon>
        <taxon>Paenibacillus</taxon>
    </lineage>
</organism>
<accession>A0ABM9GDI7</accession>
<keyword evidence="5" id="KW-1185">Reference proteome</keyword>
<evidence type="ECO:0000313" key="2">
    <source>
        <dbReference type="EMBL" id="CAH8248846.1"/>
    </source>
</evidence>
<feature type="domain" description="Phage protein Gp138 N-terminal" evidence="1">
    <location>
        <begin position="25"/>
        <end position="121"/>
    </location>
</feature>
<dbReference type="EMBL" id="CALYLO010000020">
    <property type="protein sequence ID" value="CAH8249853.1"/>
    <property type="molecule type" value="Genomic_DNA"/>
</dbReference>
<dbReference type="InterPro" id="IPR041599">
    <property type="entry name" value="Gp138_N"/>
</dbReference>
<dbReference type="Proteomes" id="UP001154322">
    <property type="component" value="Unassembled WGS sequence"/>
</dbReference>
<dbReference type="Gene3D" id="2.40.50.230">
    <property type="entry name" value="Gp5 N-terminal domain"/>
    <property type="match status" value="1"/>
</dbReference>